<dbReference type="PANTHER" id="PTHR24056:SF107">
    <property type="entry name" value="CYCLIN-DEPENDENT KINASE 11A-RELATED"/>
    <property type="match status" value="1"/>
</dbReference>
<comment type="similarity">
    <text evidence="2">Belongs to the protein kinase superfamily. CMGC Ser/Thr protein kinase family. CDC2/CDKX subfamily.</text>
</comment>
<feature type="region of interest" description="Disordered" evidence="14">
    <location>
        <begin position="106"/>
        <end position="216"/>
    </location>
</feature>
<dbReference type="GO" id="GO:0004693">
    <property type="term" value="F:cyclin-dependent protein serine/threonine kinase activity"/>
    <property type="evidence" value="ECO:0007669"/>
    <property type="project" value="UniProtKB-EC"/>
</dbReference>
<evidence type="ECO:0000256" key="11">
    <source>
        <dbReference type="ARBA" id="ARBA00047811"/>
    </source>
</evidence>
<dbReference type="InterPro" id="IPR000719">
    <property type="entry name" value="Prot_kinase_dom"/>
</dbReference>
<dbReference type="GO" id="GO:0005634">
    <property type="term" value="C:nucleus"/>
    <property type="evidence" value="ECO:0007669"/>
    <property type="project" value="UniProtKB-ARBA"/>
</dbReference>
<comment type="catalytic activity">
    <reaction evidence="12">
        <text>L-seryl-[protein] + ATP = O-phospho-L-seryl-[protein] + ADP + H(+)</text>
        <dbReference type="Rhea" id="RHEA:17989"/>
        <dbReference type="Rhea" id="RHEA-COMP:9863"/>
        <dbReference type="Rhea" id="RHEA-COMP:11604"/>
        <dbReference type="ChEBI" id="CHEBI:15378"/>
        <dbReference type="ChEBI" id="CHEBI:29999"/>
        <dbReference type="ChEBI" id="CHEBI:30616"/>
        <dbReference type="ChEBI" id="CHEBI:83421"/>
        <dbReference type="ChEBI" id="CHEBI:456216"/>
        <dbReference type="EC" id="2.7.11.22"/>
    </reaction>
</comment>
<dbReference type="EC" id="2.7.11.22" evidence="3"/>
<keyword evidence="7" id="KW-0547">Nucleotide-binding</keyword>
<dbReference type="AlphaFoldDB" id="A0A7K7XZE7"/>
<feature type="non-terminal residue" evidence="16">
    <location>
        <position position="1"/>
    </location>
</feature>
<dbReference type="EMBL" id="VZTA01029555">
    <property type="protein sequence ID" value="NXA70996.1"/>
    <property type="molecule type" value="Genomic_DNA"/>
</dbReference>
<dbReference type="Pfam" id="PF00069">
    <property type="entry name" value="Pkinase"/>
    <property type="match status" value="1"/>
</dbReference>
<dbReference type="SUPFAM" id="SSF56112">
    <property type="entry name" value="Protein kinase-like (PK-like)"/>
    <property type="match status" value="1"/>
</dbReference>
<feature type="domain" description="Protein kinase" evidence="15">
    <location>
        <begin position="239"/>
        <end position="506"/>
    </location>
</feature>
<keyword evidence="5" id="KW-0597">Phosphoprotein</keyword>
<evidence type="ECO:0000256" key="8">
    <source>
        <dbReference type="ARBA" id="ARBA00022777"/>
    </source>
</evidence>
<gene>
    <name evidence="16" type="primary">Cdk11b</name>
    <name evidence="16" type="ORF">MOHOCH_R04017</name>
</gene>
<dbReference type="GO" id="GO:0007346">
    <property type="term" value="P:regulation of mitotic cell cycle"/>
    <property type="evidence" value="ECO:0007669"/>
    <property type="project" value="TreeGrafter"/>
</dbReference>
<dbReference type="Gene3D" id="1.10.510.10">
    <property type="entry name" value="Transferase(Phosphotransferase) domain 1"/>
    <property type="match status" value="1"/>
</dbReference>
<evidence type="ECO:0000256" key="5">
    <source>
        <dbReference type="ARBA" id="ARBA00022553"/>
    </source>
</evidence>
<evidence type="ECO:0000313" key="17">
    <source>
        <dbReference type="Proteomes" id="UP000586926"/>
    </source>
</evidence>
<accession>A0A7K7XZE7</accession>
<evidence type="ECO:0000256" key="14">
    <source>
        <dbReference type="SAM" id="MobiDB-lite"/>
    </source>
</evidence>
<dbReference type="InterPro" id="IPR045267">
    <property type="entry name" value="CDK11/PITSLRE_STKc"/>
</dbReference>
<keyword evidence="17" id="KW-1185">Reference proteome</keyword>
<evidence type="ECO:0000256" key="4">
    <source>
        <dbReference type="ARBA" id="ARBA00022527"/>
    </source>
</evidence>
<evidence type="ECO:0000259" key="15">
    <source>
        <dbReference type="PROSITE" id="PS50011"/>
    </source>
</evidence>
<dbReference type="CDD" id="cd07843">
    <property type="entry name" value="STKc_CDC2L1"/>
    <property type="match status" value="1"/>
</dbReference>
<dbReference type="Gene3D" id="3.30.200.20">
    <property type="entry name" value="Phosphorylase Kinase, domain 1"/>
    <property type="match status" value="1"/>
</dbReference>
<dbReference type="InterPro" id="IPR050108">
    <property type="entry name" value="CDK"/>
</dbReference>
<organism evidence="16 17">
    <name type="scientific">Mohoua ochrocephala</name>
    <dbReference type="NCBI Taxonomy" id="874463"/>
    <lineage>
        <taxon>Eukaryota</taxon>
        <taxon>Metazoa</taxon>
        <taxon>Chordata</taxon>
        <taxon>Craniata</taxon>
        <taxon>Vertebrata</taxon>
        <taxon>Euteleostomi</taxon>
        <taxon>Archelosauria</taxon>
        <taxon>Archosauria</taxon>
        <taxon>Dinosauria</taxon>
        <taxon>Saurischia</taxon>
        <taxon>Theropoda</taxon>
        <taxon>Coelurosauria</taxon>
        <taxon>Aves</taxon>
        <taxon>Neognathae</taxon>
        <taxon>Neoaves</taxon>
        <taxon>Telluraves</taxon>
        <taxon>Australaves</taxon>
        <taxon>Passeriformes</taxon>
        <taxon>Meliphagoidea</taxon>
        <taxon>Acanthizidae</taxon>
        <taxon>Mohoua</taxon>
    </lineage>
</organism>
<dbReference type="SMART" id="SM00220">
    <property type="entry name" value="S_TKc"/>
    <property type="match status" value="1"/>
</dbReference>
<name>A0A7K7XZE7_9PASS</name>
<feature type="compositionally biased region" description="Basic and acidic residues" evidence="14">
    <location>
        <begin position="8"/>
        <end position="17"/>
    </location>
</feature>
<dbReference type="InterPro" id="IPR011009">
    <property type="entry name" value="Kinase-like_dom_sf"/>
</dbReference>
<dbReference type="GO" id="GO:0005524">
    <property type="term" value="F:ATP binding"/>
    <property type="evidence" value="ECO:0007669"/>
    <property type="project" value="UniProtKB-KW"/>
</dbReference>
<evidence type="ECO:0000256" key="10">
    <source>
        <dbReference type="ARBA" id="ARBA00023306"/>
    </source>
</evidence>
<evidence type="ECO:0000256" key="3">
    <source>
        <dbReference type="ARBA" id="ARBA00012425"/>
    </source>
</evidence>
<keyword evidence="8 16" id="KW-0418">Kinase</keyword>
<comment type="caution">
    <text evidence="16">The sequence shown here is derived from an EMBL/GenBank/DDBJ whole genome shotgun (WGS) entry which is preliminary data.</text>
</comment>
<dbReference type="FunFam" id="1.10.510.10:FF:000124">
    <property type="entry name" value="cyclin-dependent kinase 11B isoform X1"/>
    <property type="match status" value="1"/>
</dbReference>
<evidence type="ECO:0000256" key="13">
    <source>
        <dbReference type="ARBA" id="ARBA00079859"/>
    </source>
</evidence>
<dbReference type="PANTHER" id="PTHR24056">
    <property type="entry name" value="CELL DIVISION PROTEIN KINASE"/>
    <property type="match status" value="1"/>
</dbReference>
<keyword evidence="6" id="KW-0808">Transferase</keyword>
<evidence type="ECO:0000313" key="16">
    <source>
        <dbReference type="EMBL" id="NXA70996.1"/>
    </source>
</evidence>
<feature type="compositionally biased region" description="Acidic residues" evidence="14">
    <location>
        <begin position="113"/>
        <end position="164"/>
    </location>
</feature>
<feature type="region of interest" description="Disordered" evidence="14">
    <location>
        <begin position="1"/>
        <end position="91"/>
    </location>
</feature>
<dbReference type="PROSITE" id="PS00108">
    <property type="entry name" value="PROTEIN_KINASE_ST"/>
    <property type="match status" value="1"/>
</dbReference>
<dbReference type="FunFam" id="3.30.200.20:FF:000054">
    <property type="entry name" value="Cyclin-dependent kinase 11B"/>
    <property type="match status" value="1"/>
</dbReference>
<dbReference type="Proteomes" id="UP000586926">
    <property type="component" value="Unassembled WGS sequence"/>
</dbReference>
<evidence type="ECO:0000256" key="9">
    <source>
        <dbReference type="ARBA" id="ARBA00022840"/>
    </source>
</evidence>
<evidence type="ECO:0000256" key="12">
    <source>
        <dbReference type="ARBA" id="ARBA00048367"/>
    </source>
</evidence>
<evidence type="ECO:0000256" key="6">
    <source>
        <dbReference type="ARBA" id="ARBA00022679"/>
    </source>
</evidence>
<sequence length="506" mass="57264">VSAHHRTVREEYGDKVKMRPWSRSPLRQQRDKLEQGESRKPDGEFCFPSQKMVPPGAVKEEKPEERDPLSDLQDISDSERKTSSAESSSVSAVGVCLLSCVFDYSRTESGSGSEEEEEESSSEGSEEEGEEEEEEEETGSNSEEVSEQSAEEVSEEEMSEEEERENGNHIPVVTESRFDRDSAGSEVEEEEVGEGSPHSNAMTEGEYIPDSPASSPIELKQELPKYLPALQGCRSVEEFQCLNRIEEGTYGVVYRAKDKKTDEIVALKRLKMEKEKEGFPITSLREINTILKAQHLNIVTVREIVVGSNMDKIYIVMNYVEHDLKSLMETMKQPFLPGEVKTLMIQLLRGVKHLHDNWILHRDLKTSNLLLSHSGILKVGDFGLAREYGSPLKPYTPVVVTLWYRAPELLLGAKEYSTAIDMWSVGCIFGELLTQKPLFPGKSEIDQINKVFKDLGTPSEKIWPGYNELPAVKKMTFTEYPYNNLRKRFGALLSDQGFDLMNKWVS</sequence>
<feature type="compositionally biased region" description="Basic and acidic residues" evidence="14">
    <location>
        <begin position="58"/>
        <end position="69"/>
    </location>
</feature>
<keyword evidence="10" id="KW-0131">Cell cycle</keyword>
<keyword evidence="9" id="KW-0067">ATP-binding</keyword>
<comment type="catalytic activity">
    <reaction evidence="11">
        <text>L-threonyl-[protein] + ATP = O-phospho-L-threonyl-[protein] + ADP + H(+)</text>
        <dbReference type="Rhea" id="RHEA:46608"/>
        <dbReference type="Rhea" id="RHEA-COMP:11060"/>
        <dbReference type="Rhea" id="RHEA-COMP:11605"/>
        <dbReference type="ChEBI" id="CHEBI:15378"/>
        <dbReference type="ChEBI" id="CHEBI:30013"/>
        <dbReference type="ChEBI" id="CHEBI:30616"/>
        <dbReference type="ChEBI" id="CHEBI:61977"/>
        <dbReference type="ChEBI" id="CHEBI:456216"/>
        <dbReference type="EC" id="2.7.11.22"/>
    </reaction>
</comment>
<comment type="cofactor">
    <cofactor evidence="1">
        <name>Mg(2+)</name>
        <dbReference type="ChEBI" id="CHEBI:18420"/>
    </cofactor>
</comment>
<evidence type="ECO:0000256" key="1">
    <source>
        <dbReference type="ARBA" id="ARBA00001946"/>
    </source>
</evidence>
<keyword evidence="4" id="KW-0723">Serine/threonine-protein kinase</keyword>
<feature type="compositionally biased region" description="Basic and acidic residues" evidence="14">
    <location>
        <begin position="28"/>
        <end position="43"/>
    </location>
</feature>
<dbReference type="PROSITE" id="PS50011">
    <property type="entry name" value="PROTEIN_KINASE_DOM"/>
    <property type="match status" value="1"/>
</dbReference>
<feature type="non-terminal residue" evidence="16">
    <location>
        <position position="506"/>
    </location>
</feature>
<evidence type="ECO:0000256" key="7">
    <source>
        <dbReference type="ARBA" id="ARBA00022741"/>
    </source>
</evidence>
<protein>
    <recommendedName>
        <fullName evidence="3">cyclin-dependent kinase</fullName>
        <ecNumber evidence="3">2.7.11.22</ecNumber>
    </recommendedName>
    <alternativeName>
        <fullName evidence="13">Galactosyltransferase-associated protein kinase p58/GTA</fullName>
    </alternativeName>
</protein>
<dbReference type="InterPro" id="IPR008271">
    <property type="entry name" value="Ser/Thr_kinase_AS"/>
</dbReference>
<evidence type="ECO:0000256" key="2">
    <source>
        <dbReference type="ARBA" id="ARBA00006485"/>
    </source>
</evidence>
<reference evidence="16 17" key="1">
    <citation type="submission" date="2019-09" db="EMBL/GenBank/DDBJ databases">
        <title>Bird 10,000 Genomes (B10K) Project - Family phase.</title>
        <authorList>
            <person name="Zhang G."/>
        </authorList>
    </citation>
    <scope>NUCLEOTIDE SEQUENCE [LARGE SCALE GENOMIC DNA]</scope>
    <source>
        <strain evidence="16">B10K-DU-030-22</strain>
        <tissue evidence="16">Blood</tissue>
    </source>
</reference>
<proteinExistence type="inferred from homology"/>